<evidence type="ECO:0000313" key="2">
    <source>
        <dbReference type="Proteomes" id="UP001501153"/>
    </source>
</evidence>
<proteinExistence type="predicted"/>
<accession>A0ABP8IMV0</accession>
<evidence type="ECO:0000313" key="1">
    <source>
        <dbReference type="EMBL" id="GAA4362755.1"/>
    </source>
</evidence>
<sequence length="75" mass="8289">MAKAPYLIIPREIHDNYQGYTNERDQFASRELVNGDFACAVSCAELFPEIFDGHPLTVAVLAPADFKPLPRPAGL</sequence>
<dbReference type="RefSeq" id="WP_345237006.1">
    <property type="nucleotide sequence ID" value="NZ_BAABGZ010000066.1"/>
</dbReference>
<dbReference type="EMBL" id="BAABGZ010000066">
    <property type="protein sequence ID" value="GAA4362755.1"/>
    <property type="molecule type" value="Genomic_DNA"/>
</dbReference>
<dbReference type="Proteomes" id="UP001501153">
    <property type="component" value="Unassembled WGS sequence"/>
</dbReference>
<keyword evidence="2" id="KW-1185">Reference proteome</keyword>
<comment type="caution">
    <text evidence="1">The sequence shown here is derived from an EMBL/GenBank/DDBJ whole genome shotgun (WGS) entry which is preliminary data.</text>
</comment>
<gene>
    <name evidence="1" type="ORF">GCM10023185_30980</name>
</gene>
<name>A0ABP8IMV0_9BACT</name>
<organism evidence="1 2">
    <name type="scientific">Hymenobacter saemangeumensis</name>
    <dbReference type="NCBI Taxonomy" id="1084522"/>
    <lineage>
        <taxon>Bacteria</taxon>
        <taxon>Pseudomonadati</taxon>
        <taxon>Bacteroidota</taxon>
        <taxon>Cytophagia</taxon>
        <taxon>Cytophagales</taxon>
        <taxon>Hymenobacteraceae</taxon>
        <taxon>Hymenobacter</taxon>
    </lineage>
</organism>
<protein>
    <submittedName>
        <fullName evidence="1">Uncharacterized protein</fullName>
    </submittedName>
</protein>
<reference evidence="2" key="1">
    <citation type="journal article" date="2019" name="Int. J. Syst. Evol. Microbiol.">
        <title>The Global Catalogue of Microorganisms (GCM) 10K type strain sequencing project: providing services to taxonomists for standard genome sequencing and annotation.</title>
        <authorList>
            <consortium name="The Broad Institute Genomics Platform"/>
            <consortium name="The Broad Institute Genome Sequencing Center for Infectious Disease"/>
            <person name="Wu L."/>
            <person name="Ma J."/>
        </authorList>
    </citation>
    <scope>NUCLEOTIDE SEQUENCE [LARGE SCALE GENOMIC DNA]</scope>
    <source>
        <strain evidence="2">JCM 17923</strain>
    </source>
</reference>